<dbReference type="SUPFAM" id="SSF52540">
    <property type="entry name" value="P-loop containing nucleoside triphosphate hydrolases"/>
    <property type="match status" value="2"/>
</dbReference>
<dbReference type="Gene3D" id="3.40.50.300">
    <property type="entry name" value="P-loop containing nucleotide triphosphate hydrolases"/>
    <property type="match status" value="3"/>
</dbReference>
<keyword evidence="2" id="KW-0547">Nucleotide-binding</keyword>
<dbReference type="NCBIfam" id="NF000355">
    <property type="entry name" value="ribo_prot_ABC_F"/>
    <property type="match status" value="1"/>
</dbReference>
<proteinExistence type="predicted"/>
<comment type="caution">
    <text evidence="6">The sequence shown here is derived from an EMBL/GenBank/DDBJ whole genome shotgun (WGS) entry which is preliminary data.</text>
</comment>
<dbReference type="InterPro" id="IPR017871">
    <property type="entry name" value="ABC_transporter-like_CS"/>
</dbReference>
<feature type="coiled-coil region" evidence="4">
    <location>
        <begin position="170"/>
        <end position="246"/>
    </location>
</feature>
<keyword evidence="7" id="KW-1185">Reference proteome</keyword>
<dbReference type="Proteomes" id="UP000252585">
    <property type="component" value="Unassembled WGS sequence"/>
</dbReference>
<gene>
    <name evidence="6" type="ORF">DFR57_104192</name>
</gene>
<evidence type="ECO:0000313" key="6">
    <source>
        <dbReference type="EMBL" id="RCW73194.1"/>
    </source>
</evidence>
<dbReference type="GO" id="GO:0016887">
    <property type="term" value="F:ATP hydrolysis activity"/>
    <property type="evidence" value="ECO:0007669"/>
    <property type="project" value="InterPro"/>
</dbReference>
<dbReference type="EMBL" id="QPJJ01000004">
    <property type="protein sequence ID" value="RCW73194.1"/>
    <property type="molecule type" value="Genomic_DNA"/>
</dbReference>
<dbReference type="GO" id="GO:0005524">
    <property type="term" value="F:ATP binding"/>
    <property type="evidence" value="ECO:0007669"/>
    <property type="project" value="UniProtKB-KW"/>
</dbReference>
<dbReference type="PROSITE" id="PS00211">
    <property type="entry name" value="ABC_TRANSPORTER_1"/>
    <property type="match status" value="1"/>
</dbReference>
<accession>A0A368Y4P5</accession>
<dbReference type="InterPro" id="IPR003593">
    <property type="entry name" value="AAA+_ATPase"/>
</dbReference>
<dbReference type="InterPro" id="IPR003439">
    <property type="entry name" value="ABC_transporter-like_ATP-bd"/>
</dbReference>
<organism evidence="6 7">
    <name type="scientific">Saliterribacillus persicus</name>
    <dbReference type="NCBI Taxonomy" id="930114"/>
    <lineage>
        <taxon>Bacteria</taxon>
        <taxon>Bacillati</taxon>
        <taxon>Bacillota</taxon>
        <taxon>Bacilli</taxon>
        <taxon>Bacillales</taxon>
        <taxon>Bacillaceae</taxon>
        <taxon>Saliterribacillus</taxon>
    </lineage>
</organism>
<sequence>MLLQANKLEIYVEARLLLKIDHLQIDNNDRIGLVGKNGTGKTTLLHTLAGKIKAETGEITRFTTTHLLPQLKEIDKTKSGGELTQRYIQEAFAEKSSILFVDEPTTNLDTKHIEWVEKTLKHWENSFVLVSHDRTILNHLCTKIWEIDNETIKEYKGNYQQYRYQKNLEHQHHVMEYEKYQKKKQQLEDAIVKKSEKAERATKKPKGVSQSEASITGAKPYFAKKQKKLQQTARSIETRLEQLDKVEKPFEHAPIKMDLPDIKKQVNKPIIRAEDQEIWIGSIKLLHKTNFLIKGGEKIAIVGPNGCGKTTLLKEMIRDNSRFKLSPMVKFGYFSQDLSILKLEKTILQNMKDSSNQEESLIRTVLARLHFFNEDVHKEVQVLSGGERVKVLLAKIFLSDCNVLILDEPTNFLDTEAVEALEDLLKGYEGTIIFVSHDRQFVKNIATRIFSIENKTLSIVNNGEDDVKETLPSATEEQKLILETKITECLGRMSLEPTSELEKEFQQLLIEKKKLE</sequence>
<dbReference type="PANTHER" id="PTHR19211:SF100">
    <property type="entry name" value="RIBOSOME PROTECTION PROTEIN VMLR"/>
    <property type="match status" value="1"/>
</dbReference>
<dbReference type="InterPro" id="IPR050611">
    <property type="entry name" value="ABCF"/>
</dbReference>
<dbReference type="CDD" id="cd03221">
    <property type="entry name" value="ABCF_EF-3"/>
    <property type="match status" value="2"/>
</dbReference>
<evidence type="ECO:0000256" key="4">
    <source>
        <dbReference type="SAM" id="Coils"/>
    </source>
</evidence>
<evidence type="ECO:0000256" key="1">
    <source>
        <dbReference type="ARBA" id="ARBA00022737"/>
    </source>
</evidence>
<keyword evidence="1" id="KW-0677">Repeat</keyword>
<evidence type="ECO:0000259" key="5">
    <source>
        <dbReference type="PROSITE" id="PS50893"/>
    </source>
</evidence>
<dbReference type="PROSITE" id="PS50893">
    <property type="entry name" value="ABC_TRANSPORTER_2"/>
    <property type="match status" value="1"/>
</dbReference>
<keyword evidence="4" id="KW-0175">Coiled coil</keyword>
<evidence type="ECO:0000256" key="2">
    <source>
        <dbReference type="ARBA" id="ARBA00022741"/>
    </source>
</evidence>
<evidence type="ECO:0000256" key="3">
    <source>
        <dbReference type="ARBA" id="ARBA00022840"/>
    </source>
</evidence>
<name>A0A368Y4P5_9BACI</name>
<evidence type="ECO:0000313" key="7">
    <source>
        <dbReference type="Proteomes" id="UP000252585"/>
    </source>
</evidence>
<dbReference type="AlphaFoldDB" id="A0A368Y4P5"/>
<dbReference type="SMART" id="SM00382">
    <property type="entry name" value="AAA"/>
    <property type="match status" value="2"/>
</dbReference>
<dbReference type="PANTHER" id="PTHR19211">
    <property type="entry name" value="ATP-BINDING TRANSPORT PROTEIN-RELATED"/>
    <property type="match status" value="1"/>
</dbReference>
<feature type="domain" description="ABC transporter" evidence="5">
    <location>
        <begin position="271"/>
        <end position="479"/>
    </location>
</feature>
<keyword evidence="3 6" id="KW-0067">ATP-binding</keyword>
<reference evidence="6 7" key="1">
    <citation type="submission" date="2018-07" db="EMBL/GenBank/DDBJ databases">
        <title>Genomic Encyclopedia of Type Strains, Phase IV (KMG-IV): sequencing the most valuable type-strain genomes for metagenomic binning, comparative biology and taxonomic classification.</title>
        <authorList>
            <person name="Goeker M."/>
        </authorList>
    </citation>
    <scope>NUCLEOTIDE SEQUENCE [LARGE SCALE GENOMIC DNA]</scope>
    <source>
        <strain evidence="6 7">DSM 27696</strain>
    </source>
</reference>
<dbReference type="InterPro" id="IPR027417">
    <property type="entry name" value="P-loop_NTPase"/>
</dbReference>
<protein>
    <submittedName>
        <fullName evidence="6">Pleuromutilin/lincosamide/streptogramin A transport system ATP-binding/permease protein</fullName>
    </submittedName>
</protein>
<dbReference type="Pfam" id="PF00005">
    <property type="entry name" value="ABC_tran"/>
    <property type="match status" value="2"/>
</dbReference>